<dbReference type="PANTHER" id="PTHR42767">
    <property type="entry name" value="ENDO-BETA-1,6-GALACTANASE"/>
    <property type="match status" value="1"/>
</dbReference>
<dbReference type="Proteomes" id="UP001291306">
    <property type="component" value="Unassembled WGS sequence"/>
</dbReference>
<dbReference type="Gene3D" id="3.20.20.80">
    <property type="entry name" value="Glycosidases"/>
    <property type="match status" value="1"/>
</dbReference>
<reference evidence="2" key="1">
    <citation type="submission" date="2019-11" db="EMBL/GenBank/DDBJ databases">
        <title>Characterization of Clostridium perfringens isolates from swine manure treated agricultural soils.</title>
        <authorList>
            <person name="Wushke S.T."/>
        </authorList>
    </citation>
    <scope>NUCLEOTIDE SEQUENCE</scope>
    <source>
        <strain evidence="2">X26</strain>
    </source>
</reference>
<feature type="domain" description="Endo-beta-1,6-galactanase-like" evidence="1">
    <location>
        <begin position="2"/>
        <end position="127"/>
    </location>
</feature>
<protein>
    <recommendedName>
        <fullName evidence="1">Endo-beta-1,6-galactanase-like domain-containing protein</fullName>
    </recommendedName>
</protein>
<feature type="non-terminal residue" evidence="2">
    <location>
        <position position="294"/>
    </location>
</feature>
<dbReference type="SUPFAM" id="SSF51445">
    <property type="entry name" value="(Trans)glycosidases"/>
    <property type="match status" value="1"/>
</dbReference>
<dbReference type="InterPro" id="IPR039514">
    <property type="entry name" value="6GAL-like"/>
</dbReference>
<dbReference type="InterPro" id="IPR017853">
    <property type="entry name" value="GH"/>
</dbReference>
<accession>A0AAW9IFA2</accession>
<gene>
    <name evidence="2" type="ORF">GNF79_14620</name>
</gene>
<evidence type="ECO:0000259" key="1">
    <source>
        <dbReference type="Pfam" id="PF14587"/>
    </source>
</evidence>
<organism evidence="2 3">
    <name type="scientific">Clostridium perfringens</name>
    <dbReference type="NCBI Taxonomy" id="1502"/>
    <lineage>
        <taxon>Bacteria</taxon>
        <taxon>Bacillati</taxon>
        <taxon>Bacillota</taxon>
        <taxon>Clostridia</taxon>
        <taxon>Eubacteriales</taxon>
        <taxon>Clostridiaceae</taxon>
        <taxon>Clostridium</taxon>
    </lineage>
</organism>
<name>A0AAW9IFA2_CLOPF</name>
<dbReference type="EMBL" id="WNVC01000178">
    <property type="protein sequence ID" value="MDZ5000286.1"/>
    <property type="molecule type" value="Genomic_DNA"/>
</dbReference>
<evidence type="ECO:0000313" key="3">
    <source>
        <dbReference type="Proteomes" id="UP001291306"/>
    </source>
</evidence>
<dbReference type="AlphaFoldDB" id="A0AAW9IFA2"/>
<dbReference type="InterPro" id="IPR039743">
    <property type="entry name" value="6GAL/EXGAL"/>
</dbReference>
<sequence length="294" mass="33411">MLQKSKELGVDFYEAFSNSPPYWMTKSGSPAGNWNGSNTLKDDMYDDFANYLTEVIKYFKDNFGIEFDTVAALNEPNSIWWTSYNNQEGCHFDRDKQNLVIKELGRQLQEAGLNTTISAPEEYNINDTIASYLSYEQQSKDYITSIHTHTYAGDKRKELKELAANQNKSLWNSEVSLGGSSGHNHNDMTSAIEQANKIRTDIVDMGTTTWCYWQAVEDEAGGHNHGLIHANFQGEEEYYITKQYYSMANYAKFVKPGFKVIESNNSKTLAAYNESTDELVLVVTNDSNSNIPYN</sequence>
<evidence type="ECO:0000313" key="2">
    <source>
        <dbReference type="EMBL" id="MDZ5000286.1"/>
    </source>
</evidence>
<dbReference type="GO" id="GO:0004553">
    <property type="term" value="F:hydrolase activity, hydrolyzing O-glycosyl compounds"/>
    <property type="evidence" value="ECO:0007669"/>
    <property type="project" value="InterPro"/>
</dbReference>
<comment type="caution">
    <text evidence="2">The sequence shown here is derived from an EMBL/GenBank/DDBJ whole genome shotgun (WGS) entry which is preliminary data.</text>
</comment>
<dbReference type="Pfam" id="PF14587">
    <property type="entry name" value="Glyco_hydr_30_2"/>
    <property type="match status" value="1"/>
</dbReference>
<proteinExistence type="predicted"/>
<dbReference type="PANTHER" id="PTHR42767:SF1">
    <property type="entry name" value="ENDO-BETA-1,6-GALACTANASE-LIKE DOMAIN-CONTAINING PROTEIN"/>
    <property type="match status" value="1"/>
</dbReference>